<comment type="caution">
    <text evidence="4">The sequence shown here is derived from an EMBL/GenBank/DDBJ whole genome shotgun (WGS) entry which is preliminary data.</text>
</comment>
<dbReference type="AlphaFoldDB" id="A0A3N4YN10"/>
<organism evidence="4 5">
    <name type="scientific">Myceligenerans xiligouense</name>
    <dbReference type="NCBI Taxonomy" id="253184"/>
    <lineage>
        <taxon>Bacteria</taxon>
        <taxon>Bacillati</taxon>
        <taxon>Actinomycetota</taxon>
        <taxon>Actinomycetes</taxon>
        <taxon>Micrococcales</taxon>
        <taxon>Promicromonosporaceae</taxon>
        <taxon>Myceligenerans</taxon>
    </lineage>
</organism>
<reference evidence="4 5" key="1">
    <citation type="submission" date="2018-11" db="EMBL/GenBank/DDBJ databases">
        <title>Sequencing the genomes of 1000 actinobacteria strains.</title>
        <authorList>
            <person name="Klenk H.-P."/>
        </authorList>
    </citation>
    <scope>NUCLEOTIDE SEQUENCE [LARGE SCALE GENOMIC DNA]</scope>
    <source>
        <strain evidence="4 5">DSM 15700</strain>
    </source>
</reference>
<feature type="domain" description="Cell envelope-related transcriptional attenuator" evidence="3">
    <location>
        <begin position="125"/>
        <end position="297"/>
    </location>
</feature>
<protein>
    <submittedName>
        <fullName evidence="4">LytR family transcriptional attenuator</fullName>
    </submittedName>
</protein>
<sequence length="486" mass="49885">MPQPDRPSAQHASIPPHRIPKRTDRPANRHSSGKGWSRKPRIVAMSFVGVLALGGAAAATVMDQLAGEVEVSDVSGIVQGGASKEVKDPSDPFKDVPVNILVMGTDFRDAENVAVAGGGNETGMRSDTTMLVHISRDRSWIHVVSIPRDSMVNRPECELPDGSMAPALGLGQFNGAFNAGGYLTGEGENDLTYGAACTITTIMDNTGMPMPNHIVVKMHSVLDVVDAIGGVRVCLPYPIVTPQQYGGVNLPAGEQTLNGMDSLDYLRARHVEGTTQSDLDRIDRQQGFINALLRQILSADTMANPGKMLNLSKAVLGSVNPDPELGDASNLVGLAFSLKDIQKNRIMFTTIPNQPWTQDPNRVEWTYEADQVWADLANDVAPENLPALASEETSGGGDGTAPADGTGGNGSGGENGSGGDGGGQTGTGGGGAGSSDGGTSDGGGSTSDGTPGGGGTDDGTAGGGATGTEGEQTPDPEPSQPTGTCA</sequence>
<evidence type="ECO:0000256" key="1">
    <source>
        <dbReference type="ARBA" id="ARBA00006068"/>
    </source>
</evidence>
<feature type="region of interest" description="Disordered" evidence="2">
    <location>
        <begin position="388"/>
        <end position="486"/>
    </location>
</feature>
<evidence type="ECO:0000313" key="4">
    <source>
        <dbReference type="EMBL" id="RPF22449.1"/>
    </source>
</evidence>
<keyword evidence="5" id="KW-1185">Reference proteome</keyword>
<evidence type="ECO:0000259" key="3">
    <source>
        <dbReference type="Pfam" id="PF03816"/>
    </source>
</evidence>
<evidence type="ECO:0000256" key="2">
    <source>
        <dbReference type="SAM" id="MobiDB-lite"/>
    </source>
</evidence>
<dbReference type="InterPro" id="IPR004474">
    <property type="entry name" value="LytR_CpsA_psr"/>
</dbReference>
<feature type="compositionally biased region" description="Gly residues" evidence="2">
    <location>
        <begin position="394"/>
        <end position="467"/>
    </location>
</feature>
<dbReference type="InterPro" id="IPR050922">
    <property type="entry name" value="LytR/CpsA/Psr_CW_biosynth"/>
</dbReference>
<dbReference type="RefSeq" id="WP_170177100.1">
    <property type="nucleotide sequence ID" value="NZ_RKQZ01000001.1"/>
</dbReference>
<dbReference type="PANTHER" id="PTHR33392">
    <property type="entry name" value="POLYISOPRENYL-TEICHOIC ACID--PEPTIDOGLYCAN TEICHOIC ACID TRANSFERASE TAGU"/>
    <property type="match status" value="1"/>
</dbReference>
<dbReference type="Pfam" id="PF03816">
    <property type="entry name" value="LytR_cpsA_psr"/>
    <property type="match status" value="1"/>
</dbReference>
<gene>
    <name evidence="4" type="ORF">EDD34_3111</name>
</gene>
<proteinExistence type="inferred from homology"/>
<evidence type="ECO:0000313" key="5">
    <source>
        <dbReference type="Proteomes" id="UP000280501"/>
    </source>
</evidence>
<dbReference type="Proteomes" id="UP000280501">
    <property type="component" value="Unassembled WGS sequence"/>
</dbReference>
<dbReference type="EMBL" id="RKQZ01000001">
    <property type="protein sequence ID" value="RPF22449.1"/>
    <property type="molecule type" value="Genomic_DNA"/>
</dbReference>
<dbReference type="Gene3D" id="3.40.630.190">
    <property type="entry name" value="LCP protein"/>
    <property type="match status" value="1"/>
</dbReference>
<comment type="similarity">
    <text evidence="1">Belongs to the LytR/CpsA/Psr (LCP) family.</text>
</comment>
<feature type="region of interest" description="Disordered" evidence="2">
    <location>
        <begin position="1"/>
        <end position="36"/>
    </location>
</feature>
<name>A0A3N4YN10_9MICO</name>
<accession>A0A3N4YN10</accession>
<dbReference type="PANTHER" id="PTHR33392:SF6">
    <property type="entry name" value="POLYISOPRENYL-TEICHOIC ACID--PEPTIDOGLYCAN TEICHOIC ACID TRANSFERASE TAGU"/>
    <property type="match status" value="1"/>
</dbReference>
<dbReference type="NCBIfam" id="TIGR00350">
    <property type="entry name" value="lytR_cpsA_psr"/>
    <property type="match status" value="1"/>
</dbReference>